<feature type="transmembrane region" description="Helical" evidence="1">
    <location>
        <begin position="6"/>
        <end position="28"/>
    </location>
</feature>
<keyword evidence="1" id="KW-0472">Membrane</keyword>
<sequence>MDIKIKIFWIVSILTGIIFIYMLSNIIFKLKLRKKIGRKSILKIISIIIGGYLIFLFFTIFNVYNYYNLKNIVEHSSISKYIKDYKLSGTDYCVITINGDEEFEKLDNKTKLEDMFELKIRCNSAIANILFDGRIPYNIYHETKIIIIVNENEYILYNTDKDDKDKLFLNGNVVYEENLKEIFSDLSFDNK</sequence>
<keyword evidence="1" id="KW-1133">Transmembrane helix</keyword>
<dbReference type="EMBL" id="UAWG01000024">
    <property type="protein sequence ID" value="SQB61698.1"/>
    <property type="molecule type" value="Genomic_DNA"/>
</dbReference>
<keyword evidence="1" id="KW-0812">Transmembrane</keyword>
<dbReference type="Proteomes" id="UP000249986">
    <property type="component" value="Unassembled WGS sequence"/>
</dbReference>
<dbReference type="RefSeq" id="WP_003453099.1">
    <property type="nucleotide sequence ID" value="NZ_CATNYD010000001.1"/>
</dbReference>
<evidence type="ECO:0000313" key="2">
    <source>
        <dbReference type="EMBL" id="SQB61698.1"/>
    </source>
</evidence>
<protein>
    <submittedName>
        <fullName evidence="2">Uncharacterized protein</fullName>
    </submittedName>
</protein>
<evidence type="ECO:0000313" key="3">
    <source>
        <dbReference type="Proteomes" id="UP000249986"/>
    </source>
</evidence>
<proteinExistence type="predicted"/>
<reference evidence="2 3" key="1">
    <citation type="submission" date="2018-06" db="EMBL/GenBank/DDBJ databases">
        <authorList>
            <consortium name="Pathogen Informatics"/>
            <person name="Doyle S."/>
        </authorList>
    </citation>
    <scope>NUCLEOTIDE SEQUENCE [LARGE SCALE GENOMIC DNA]</scope>
    <source>
        <strain evidence="2 3">NCTC10719</strain>
    </source>
</reference>
<evidence type="ECO:0000256" key="1">
    <source>
        <dbReference type="SAM" id="Phobius"/>
    </source>
</evidence>
<gene>
    <name evidence="2" type="ORF">NCTC10719_03384</name>
</gene>
<organism evidence="2 3">
    <name type="scientific">Clostridium perfringens</name>
    <dbReference type="NCBI Taxonomy" id="1502"/>
    <lineage>
        <taxon>Bacteria</taxon>
        <taxon>Bacillati</taxon>
        <taxon>Bacillota</taxon>
        <taxon>Clostridia</taxon>
        <taxon>Eubacteriales</taxon>
        <taxon>Clostridiaceae</taxon>
        <taxon>Clostridium</taxon>
    </lineage>
</organism>
<feature type="transmembrane region" description="Helical" evidence="1">
    <location>
        <begin position="40"/>
        <end position="67"/>
    </location>
</feature>
<name>A0A2X2Y6G2_CLOPF</name>
<dbReference type="AlphaFoldDB" id="A0A2X2Y6G2"/>
<accession>A0A2X2Y6G2</accession>